<dbReference type="AlphaFoldDB" id="F8N982"/>
<dbReference type="InterPro" id="IPR013230">
    <property type="entry name" value="Peptidase_M15A_C"/>
</dbReference>
<dbReference type="HOGENOM" id="CLU_124897_0_0_10"/>
<evidence type="ECO:0000313" key="2">
    <source>
        <dbReference type="EMBL" id="EGN57691.1"/>
    </source>
</evidence>
<reference evidence="3" key="1">
    <citation type="journal article" date="2011" name="Stand. Genomic Sci.">
        <title>Non-contiguous finished genome sequence of the opportunistic oral pathogen Prevotella multisaccharivorax type strain (PPPA20).</title>
        <authorList>
            <person name="Pati A."/>
            <person name="Gronow S."/>
            <person name="Lu M."/>
            <person name="Lapidus A."/>
            <person name="Nolan M."/>
            <person name="Lucas S."/>
            <person name="Hammon N."/>
            <person name="Deshpande S."/>
            <person name="Cheng J.F."/>
            <person name="Tapia R."/>
            <person name="Han C."/>
            <person name="Goodwin L."/>
            <person name="Pitluck S."/>
            <person name="Liolios K."/>
            <person name="Pagani I."/>
            <person name="Mavromatis K."/>
            <person name="Mikhailova N."/>
            <person name="Huntemann M."/>
            <person name="Chen A."/>
            <person name="Palaniappan K."/>
            <person name="Land M."/>
            <person name="Hauser L."/>
            <person name="Detter J.C."/>
            <person name="Brambilla E.M."/>
            <person name="Rohde M."/>
            <person name="Goker M."/>
            <person name="Woyke T."/>
            <person name="Bristow J."/>
            <person name="Eisen J.A."/>
            <person name="Markowitz V."/>
            <person name="Hugenholtz P."/>
            <person name="Kyrpides N.C."/>
            <person name="Klenk H.P."/>
            <person name="Ivanova N."/>
        </authorList>
    </citation>
    <scope>NUCLEOTIDE SEQUENCE [LARGE SCALE GENOMIC DNA]</scope>
    <source>
        <strain evidence="3">DSM 17128</strain>
    </source>
</reference>
<dbReference type="Gene3D" id="3.30.1380.10">
    <property type="match status" value="1"/>
</dbReference>
<evidence type="ECO:0000313" key="3">
    <source>
        <dbReference type="Proteomes" id="UP000002772"/>
    </source>
</evidence>
<keyword evidence="3" id="KW-1185">Reference proteome</keyword>
<name>F8N982_9BACT</name>
<dbReference type="InterPro" id="IPR009045">
    <property type="entry name" value="Zn_M74/Hedgehog-like"/>
</dbReference>
<dbReference type="STRING" id="688246.Premu_2307"/>
<dbReference type="SUPFAM" id="SSF55166">
    <property type="entry name" value="Hedgehog/DD-peptidase"/>
    <property type="match status" value="1"/>
</dbReference>
<dbReference type="eggNOG" id="COG3108">
    <property type="taxonomic scope" value="Bacteria"/>
</dbReference>
<protein>
    <submittedName>
        <fullName evidence="2">Peptidase M15A</fullName>
    </submittedName>
</protein>
<sequence>MQTTNQVFKPAQLPETNIQLTPSMTSASASAVKASAFVCPDPHTTWLSPHFRLIEFVRSGVAVDRGLDNTPGADAIEALRALCENILEPMRHHFGAIYITSGYRSRRVNNAVGGTGGSQHCCGEAADILLSTFDDWRAPVQFIRRLDFDQLIVEPLHEPLPRWLHVSYSTRHRNRHELVTGDFRL</sequence>
<proteinExistence type="predicted"/>
<dbReference type="EMBL" id="GL945017">
    <property type="protein sequence ID" value="EGN57691.1"/>
    <property type="molecule type" value="Genomic_DNA"/>
</dbReference>
<dbReference type="RefSeq" id="WP_007575430.1">
    <property type="nucleotide sequence ID" value="NZ_BPTS01000002.1"/>
</dbReference>
<feature type="domain" description="Peptidase M15A C-terminal" evidence="1">
    <location>
        <begin position="50"/>
        <end position="148"/>
    </location>
</feature>
<dbReference type="Proteomes" id="UP000002772">
    <property type="component" value="Unassembled WGS sequence"/>
</dbReference>
<accession>F8N982</accession>
<dbReference type="Pfam" id="PF08291">
    <property type="entry name" value="Peptidase_M15_3"/>
    <property type="match status" value="1"/>
</dbReference>
<gene>
    <name evidence="2" type="ORF">Premu_2307</name>
</gene>
<evidence type="ECO:0000259" key="1">
    <source>
        <dbReference type="Pfam" id="PF08291"/>
    </source>
</evidence>
<organism evidence="2 3">
    <name type="scientific">Hallella multisaccharivorax DSM 17128</name>
    <dbReference type="NCBI Taxonomy" id="688246"/>
    <lineage>
        <taxon>Bacteria</taxon>
        <taxon>Pseudomonadati</taxon>
        <taxon>Bacteroidota</taxon>
        <taxon>Bacteroidia</taxon>
        <taxon>Bacteroidales</taxon>
        <taxon>Prevotellaceae</taxon>
        <taxon>Hallella</taxon>
    </lineage>
</organism>